<dbReference type="SUPFAM" id="SSF52172">
    <property type="entry name" value="CheY-like"/>
    <property type="match status" value="1"/>
</dbReference>
<organism evidence="4 5">
    <name type="scientific">Pseudoalteromonas tunicata D2</name>
    <dbReference type="NCBI Taxonomy" id="87626"/>
    <lineage>
        <taxon>Bacteria</taxon>
        <taxon>Pseudomonadati</taxon>
        <taxon>Pseudomonadota</taxon>
        <taxon>Gammaproteobacteria</taxon>
        <taxon>Alteromonadales</taxon>
        <taxon>Pseudoalteromonadaceae</taxon>
        <taxon>Pseudoalteromonas</taxon>
    </lineage>
</organism>
<evidence type="ECO:0000256" key="1">
    <source>
        <dbReference type="ARBA" id="ARBA00022553"/>
    </source>
</evidence>
<comment type="caution">
    <text evidence="4">The sequence shown here is derived from an EMBL/GenBank/DDBJ whole genome shotgun (WGS) entry which is preliminary data.</text>
</comment>
<dbReference type="GO" id="GO:0000160">
    <property type="term" value="P:phosphorelay signal transduction system"/>
    <property type="evidence" value="ECO:0007669"/>
    <property type="project" value="InterPro"/>
</dbReference>
<dbReference type="STRING" id="87626.PTD2_18435"/>
<dbReference type="InterPro" id="IPR011006">
    <property type="entry name" value="CheY-like_superfamily"/>
</dbReference>
<reference evidence="4 5" key="1">
    <citation type="submission" date="2006-02" db="EMBL/GenBank/DDBJ databases">
        <authorList>
            <person name="Moran M.A."/>
            <person name="Kjelleberg S."/>
            <person name="Egan S."/>
            <person name="Saunders N."/>
            <person name="Thomas T."/>
            <person name="Ferriera S."/>
            <person name="Johnson J."/>
            <person name="Kravitz S."/>
            <person name="Halpern A."/>
            <person name="Remington K."/>
            <person name="Beeson K."/>
            <person name="Tran B."/>
            <person name="Rogers Y.-H."/>
            <person name="Friedman R."/>
            <person name="Venter J.C."/>
        </authorList>
    </citation>
    <scope>NUCLEOTIDE SEQUENCE [LARGE SCALE GENOMIC DNA]</scope>
    <source>
        <strain evidence="4 5">D2</strain>
    </source>
</reference>
<evidence type="ECO:0000313" key="5">
    <source>
        <dbReference type="Proteomes" id="UP000006201"/>
    </source>
</evidence>
<dbReference type="PANTHER" id="PTHR44591:SF3">
    <property type="entry name" value="RESPONSE REGULATORY DOMAIN-CONTAINING PROTEIN"/>
    <property type="match status" value="1"/>
</dbReference>
<feature type="domain" description="Response regulatory" evidence="3">
    <location>
        <begin position="1"/>
        <end position="108"/>
    </location>
</feature>
<protein>
    <submittedName>
        <fullName evidence="4">Response regulator</fullName>
    </submittedName>
</protein>
<gene>
    <name evidence="4" type="ORF">PTD2_18435</name>
</gene>
<sequence>MQAIVRRGLEQFGYKQLEIKQANNGVEALEIIGNWQPEIVLTDWHMPQMSGIELLIEVKKRELPLKIGLVTTVNDDERIELAIEQGASFVLSKPFEDEALHKALLPLIQGAFETEEILNAQPIHNSDLVLPKLSQLEKVLHRFLNPDIQLTAIPTQVFSNEKIPALLALFEDTETQKVRAVAMLDIKATCLLGGLKNEFPASKVERYLTNKVISKQMLDGCEQVLASSSFAFLDRKTRKNLRLKCVSFVPKTFAKLEILFAKPASERVDILCTIKGYQDGTITIVSS</sequence>
<dbReference type="EMBL" id="AAOH01000005">
    <property type="protein sequence ID" value="EAR27827.1"/>
    <property type="molecule type" value="Genomic_DNA"/>
</dbReference>
<keyword evidence="5" id="KW-1185">Reference proteome</keyword>
<evidence type="ECO:0000259" key="3">
    <source>
        <dbReference type="PROSITE" id="PS50110"/>
    </source>
</evidence>
<dbReference type="InterPro" id="IPR050595">
    <property type="entry name" value="Bact_response_regulator"/>
</dbReference>
<dbReference type="CDD" id="cd00156">
    <property type="entry name" value="REC"/>
    <property type="match status" value="1"/>
</dbReference>
<dbReference type="Pfam" id="PF00072">
    <property type="entry name" value="Response_reg"/>
    <property type="match status" value="1"/>
</dbReference>
<dbReference type="PROSITE" id="PS50110">
    <property type="entry name" value="RESPONSE_REGULATORY"/>
    <property type="match status" value="1"/>
</dbReference>
<dbReference type="SMART" id="SM00448">
    <property type="entry name" value="REC"/>
    <property type="match status" value="1"/>
</dbReference>
<accession>A4CBU0</accession>
<proteinExistence type="predicted"/>
<evidence type="ECO:0000256" key="2">
    <source>
        <dbReference type="PROSITE-ProRule" id="PRU00169"/>
    </source>
</evidence>
<dbReference type="eggNOG" id="COG0745">
    <property type="taxonomic scope" value="Bacteria"/>
</dbReference>
<dbReference type="Proteomes" id="UP000006201">
    <property type="component" value="Unassembled WGS sequence"/>
</dbReference>
<dbReference type="Gene3D" id="3.40.50.2300">
    <property type="match status" value="1"/>
</dbReference>
<keyword evidence="1 2" id="KW-0597">Phosphoprotein</keyword>
<evidence type="ECO:0000313" key="4">
    <source>
        <dbReference type="EMBL" id="EAR27827.1"/>
    </source>
</evidence>
<feature type="modified residue" description="4-aspartylphosphate" evidence="2">
    <location>
        <position position="43"/>
    </location>
</feature>
<name>A4CBU0_9GAMM</name>
<dbReference type="HOGENOM" id="CLU_969328_0_0_6"/>
<dbReference type="PANTHER" id="PTHR44591">
    <property type="entry name" value="STRESS RESPONSE REGULATOR PROTEIN 1"/>
    <property type="match status" value="1"/>
</dbReference>
<dbReference type="AlphaFoldDB" id="A4CBU0"/>
<dbReference type="InterPro" id="IPR001789">
    <property type="entry name" value="Sig_transdc_resp-reg_receiver"/>
</dbReference>